<feature type="transmembrane region" description="Helical" evidence="1">
    <location>
        <begin position="31"/>
        <end position="55"/>
    </location>
</feature>
<evidence type="ECO:0000256" key="1">
    <source>
        <dbReference type="SAM" id="Phobius"/>
    </source>
</evidence>
<keyword evidence="1" id="KW-0812">Transmembrane</keyword>
<accession>A0A8J8SZP3</accession>
<dbReference type="EMBL" id="RRYP01014052">
    <property type="protein sequence ID" value="TNV76176.1"/>
    <property type="molecule type" value="Genomic_DNA"/>
</dbReference>
<dbReference type="Proteomes" id="UP000785679">
    <property type="component" value="Unassembled WGS sequence"/>
</dbReference>
<feature type="transmembrane region" description="Helical" evidence="1">
    <location>
        <begin position="103"/>
        <end position="124"/>
    </location>
</feature>
<organism evidence="2 3">
    <name type="scientific">Halteria grandinella</name>
    <dbReference type="NCBI Taxonomy" id="5974"/>
    <lineage>
        <taxon>Eukaryota</taxon>
        <taxon>Sar</taxon>
        <taxon>Alveolata</taxon>
        <taxon>Ciliophora</taxon>
        <taxon>Intramacronucleata</taxon>
        <taxon>Spirotrichea</taxon>
        <taxon>Stichotrichia</taxon>
        <taxon>Sporadotrichida</taxon>
        <taxon>Halteriidae</taxon>
        <taxon>Halteria</taxon>
    </lineage>
</organism>
<protein>
    <submittedName>
        <fullName evidence="2">Uncharacterized protein</fullName>
    </submittedName>
</protein>
<feature type="transmembrane region" description="Helical" evidence="1">
    <location>
        <begin position="136"/>
        <end position="160"/>
    </location>
</feature>
<name>A0A8J8SZP3_HALGN</name>
<comment type="caution">
    <text evidence="2">The sequence shown here is derived from an EMBL/GenBank/DDBJ whole genome shotgun (WGS) entry which is preliminary data.</text>
</comment>
<sequence>MLAPEVIEAFNGVLDTFTAYNEKLEVKQLNYLLYGGFLAIPAVNYGILLLTKSALSTSGLIRPINQVMIPTIVGILVLGGLSILLSGSFLQVPTTTIDFVTGFFNYLVMVPGLSLISPALPYIFMEGAGNYYTGAFKIFVIVGGFIALAASYFLTIYETYLTTVLVKDDSTLWWWSKNGFFIASIGVQTIAWWAGMFISMILIALASVGGSPVVCNSMLYLMSITSYIMIVEPSNLAYLDYLTTV</sequence>
<evidence type="ECO:0000313" key="2">
    <source>
        <dbReference type="EMBL" id="TNV76176.1"/>
    </source>
</evidence>
<feature type="transmembrane region" description="Helical" evidence="1">
    <location>
        <begin position="180"/>
        <end position="206"/>
    </location>
</feature>
<feature type="transmembrane region" description="Helical" evidence="1">
    <location>
        <begin position="218"/>
        <end position="239"/>
    </location>
</feature>
<gene>
    <name evidence="2" type="ORF">FGO68_gene8261</name>
</gene>
<keyword evidence="1" id="KW-1133">Transmembrane helix</keyword>
<proteinExistence type="predicted"/>
<keyword evidence="1" id="KW-0472">Membrane</keyword>
<keyword evidence="3" id="KW-1185">Reference proteome</keyword>
<feature type="transmembrane region" description="Helical" evidence="1">
    <location>
        <begin position="67"/>
        <end position="91"/>
    </location>
</feature>
<reference evidence="2" key="1">
    <citation type="submission" date="2019-06" db="EMBL/GenBank/DDBJ databases">
        <authorList>
            <person name="Zheng W."/>
        </authorList>
    </citation>
    <scope>NUCLEOTIDE SEQUENCE</scope>
    <source>
        <strain evidence="2">QDHG01</strain>
    </source>
</reference>
<dbReference type="AlphaFoldDB" id="A0A8J8SZP3"/>
<evidence type="ECO:0000313" key="3">
    <source>
        <dbReference type="Proteomes" id="UP000785679"/>
    </source>
</evidence>